<evidence type="ECO:0000259" key="2">
    <source>
        <dbReference type="Pfam" id="PF13763"/>
    </source>
</evidence>
<feature type="compositionally biased region" description="Low complexity" evidence="1">
    <location>
        <begin position="146"/>
        <end position="155"/>
    </location>
</feature>
<comment type="caution">
    <text evidence="3">The sequence shown here is derived from an EMBL/GenBank/DDBJ whole genome shotgun (WGS) entry which is preliminary data.</text>
</comment>
<reference evidence="3 4" key="1">
    <citation type="submission" date="2018-10" db="EMBL/GenBank/DDBJ databases">
        <title>Genomic Encyclopedia of Archaeal and Bacterial Type Strains, Phase II (KMG-II): from individual species to whole genera.</title>
        <authorList>
            <person name="Goeker M."/>
        </authorList>
    </citation>
    <scope>NUCLEOTIDE SEQUENCE [LARGE SCALE GENOMIC DNA]</scope>
    <source>
        <strain evidence="3 4">DSM 29466</strain>
    </source>
</reference>
<accession>A0A497VH48</accession>
<feature type="compositionally biased region" description="Low complexity" evidence="1">
    <location>
        <begin position="13"/>
        <end position="27"/>
    </location>
</feature>
<feature type="compositionally biased region" description="Basic residues" evidence="1">
    <location>
        <begin position="1"/>
        <end position="12"/>
    </location>
</feature>
<feature type="compositionally biased region" description="Basic and acidic residues" evidence="1">
    <location>
        <begin position="125"/>
        <end position="142"/>
    </location>
</feature>
<evidence type="ECO:0000313" key="4">
    <source>
        <dbReference type="Proteomes" id="UP000269157"/>
    </source>
</evidence>
<dbReference type="InterPro" id="IPR025430">
    <property type="entry name" value="DUF4167"/>
</dbReference>
<proteinExistence type="predicted"/>
<sequence length="214" mass="23866">MRSTKSRSRGKNRNNNNRSGVNVVNRVFDSSGPEGKVRGTPQQIIEKYQQLHRDAQLSNDRVAAENFSQHAEHYARMLGEAMKEQEARREAHEAQQQAQREQQQKRDQNQSQNQNQNPNPNQNRDQPRQRSEERQPDVRVDDMSPAALAAAAEARAGGGSQSDVIDLSENSGDSGLVETVEAAPKPARKPRTRKPKAKPTDEGEAPKDETPAAE</sequence>
<feature type="compositionally biased region" description="Basic and acidic residues" evidence="1">
    <location>
        <begin position="198"/>
        <end position="214"/>
    </location>
</feature>
<feature type="compositionally biased region" description="Basic residues" evidence="1">
    <location>
        <begin position="186"/>
        <end position="197"/>
    </location>
</feature>
<dbReference type="RefSeq" id="WP_121024757.1">
    <property type="nucleotide sequence ID" value="NZ_RCCE01000004.1"/>
</dbReference>
<feature type="compositionally biased region" description="Low complexity" evidence="1">
    <location>
        <begin position="109"/>
        <end position="124"/>
    </location>
</feature>
<feature type="region of interest" description="Disordered" evidence="1">
    <location>
        <begin position="1"/>
        <end position="43"/>
    </location>
</feature>
<keyword evidence="4" id="KW-1185">Reference proteome</keyword>
<name>A0A497VH48_9RHOB</name>
<dbReference type="Pfam" id="PF13763">
    <property type="entry name" value="DUF4167"/>
    <property type="match status" value="1"/>
</dbReference>
<dbReference type="Proteomes" id="UP000269157">
    <property type="component" value="Unassembled WGS sequence"/>
</dbReference>
<gene>
    <name evidence="3" type="ORF">BCF46_2527</name>
</gene>
<feature type="region of interest" description="Disordered" evidence="1">
    <location>
        <begin position="73"/>
        <end position="214"/>
    </location>
</feature>
<feature type="compositionally biased region" description="Basic and acidic residues" evidence="1">
    <location>
        <begin position="73"/>
        <end position="93"/>
    </location>
</feature>
<dbReference type="OrthoDB" id="9816310at2"/>
<feature type="domain" description="DUF4167" evidence="2">
    <location>
        <begin position="7"/>
        <end position="82"/>
    </location>
</feature>
<organism evidence="3 4">
    <name type="scientific">Litoreibacter meonggei</name>
    <dbReference type="NCBI Taxonomy" id="1049199"/>
    <lineage>
        <taxon>Bacteria</taxon>
        <taxon>Pseudomonadati</taxon>
        <taxon>Pseudomonadota</taxon>
        <taxon>Alphaproteobacteria</taxon>
        <taxon>Rhodobacterales</taxon>
        <taxon>Roseobacteraceae</taxon>
        <taxon>Litoreibacter</taxon>
    </lineage>
</organism>
<dbReference type="EMBL" id="RCCE01000004">
    <property type="protein sequence ID" value="RLJ41567.1"/>
    <property type="molecule type" value="Genomic_DNA"/>
</dbReference>
<evidence type="ECO:0000313" key="3">
    <source>
        <dbReference type="EMBL" id="RLJ41567.1"/>
    </source>
</evidence>
<protein>
    <submittedName>
        <fullName evidence="3">Uncharacterized protein DUF4167</fullName>
    </submittedName>
</protein>
<evidence type="ECO:0000256" key="1">
    <source>
        <dbReference type="SAM" id="MobiDB-lite"/>
    </source>
</evidence>
<dbReference type="AlphaFoldDB" id="A0A497VH48"/>